<dbReference type="EMBL" id="FJ001844">
    <property type="protein sequence ID" value="ACJ22910.1"/>
    <property type="molecule type" value="Genomic_DNA"/>
</dbReference>
<dbReference type="GO" id="GO:0046655">
    <property type="term" value="P:folic acid metabolic process"/>
    <property type="evidence" value="ECO:0007669"/>
    <property type="project" value="TreeGrafter"/>
</dbReference>
<evidence type="ECO:0000256" key="2">
    <source>
        <dbReference type="ARBA" id="ARBA00009539"/>
    </source>
</evidence>
<protein>
    <recommendedName>
        <fullName evidence="3">dihydrofolate reductase</fullName>
        <ecNumber evidence="3">1.5.1.3</ecNumber>
    </recommendedName>
</protein>
<dbReference type="EMBL" id="FJ001851">
    <property type="protein sequence ID" value="ACJ22922.1"/>
    <property type="molecule type" value="Genomic_DNA"/>
</dbReference>
<dbReference type="GO" id="GO:0046654">
    <property type="term" value="P:tetrahydrofolate biosynthetic process"/>
    <property type="evidence" value="ECO:0007669"/>
    <property type="project" value="UniProtKB-UniPathway"/>
</dbReference>
<evidence type="ECO:0000256" key="1">
    <source>
        <dbReference type="ARBA" id="ARBA00004903"/>
    </source>
</evidence>
<dbReference type="InterPro" id="IPR017925">
    <property type="entry name" value="DHFR_CS"/>
</dbReference>
<comment type="pathway">
    <text evidence="1">Cofactor biosynthesis; tetrahydrofolate biosynthesis; 5,6,7,8-tetrahydrofolate from 7,8-dihydrofolate: step 1/1.</text>
</comment>
<comment type="function">
    <text evidence="7">Key enzyme in folate metabolism. Catalyzes an essential reaction for de novo glycine and purine synthesis, and for DNA precursor synthesis.</text>
</comment>
<dbReference type="UniPathway" id="UPA00077">
    <property type="reaction ID" value="UER00158"/>
</dbReference>
<dbReference type="PRINTS" id="PR00070">
    <property type="entry name" value="DHFR"/>
</dbReference>
<dbReference type="InterPro" id="IPR001796">
    <property type="entry name" value="DHFR_dom"/>
</dbReference>
<dbReference type="PANTHER" id="PTHR48069">
    <property type="entry name" value="DIHYDROFOLATE REDUCTASE"/>
    <property type="match status" value="1"/>
</dbReference>
<dbReference type="GO" id="GO:0006730">
    <property type="term" value="P:one-carbon metabolic process"/>
    <property type="evidence" value="ECO:0007669"/>
    <property type="project" value="UniProtKB-KW"/>
</dbReference>
<dbReference type="InterPro" id="IPR012259">
    <property type="entry name" value="DHFR"/>
</dbReference>
<evidence type="ECO:0000256" key="5">
    <source>
        <dbReference type="ARBA" id="ARBA00022857"/>
    </source>
</evidence>
<evidence type="ECO:0000256" key="7">
    <source>
        <dbReference type="ARBA" id="ARBA00025067"/>
    </source>
</evidence>
<reference evidence="10" key="1">
    <citation type="journal article" date="2010" name="Microbiol. Immunol.">
        <title>Prevalence of integrons and a new dfrA17 variant in Gram-negative bacilli which cause community-acquired infections.</title>
        <authorList>
            <person name="Sandalli C."/>
            <person name="Buruk C.K."/>
            <person name="Sancaktar M."/>
            <person name="Ozgumus O.B."/>
        </authorList>
    </citation>
    <scope>NUCLEOTIDE SEQUENCE</scope>
    <source>
        <strain evidence="10">D2</strain>
        <strain evidence="11">D39</strain>
        <strain evidence="12">D44</strain>
    </source>
</reference>
<name>B8X162_ECOLX</name>
<organism evidence="10">
    <name type="scientific">Escherichia coli</name>
    <dbReference type="NCBI Taxonomy" id="562"/>
    <lineage>
        <taxon>Bacteria</taxon>
        <taxon>Pseudomonadati</taxon>
        <taxon>Pseudomonadota</taxon>
        <taxon>Gammaproteobacteria</taxon>
        <taxon>Enterobacterales</taxon>
        <taxon>Enterobacteriaceae</taxon>
        <taxon>Escherichia</taxon>
    </lineage>
</organism>
<comment type="similarity">
    <text evidence="2 8">Belongs to the dihydrofolate reductase family.</text>
</comment>
<dbReference type="PANTHER" id="PTHR48069:SF3">
    <property type="entry name" value="DIHYDROFOLATE REDUCTASE"/>
    <property type="match status" value="1"/>
</dbReference>
<evidence type="ECO:0000256" key="8">
    <source>
        <dbReference type="RuleBase" id="RU004474"/>
    </source>
</evidence>
<evidence type="ECO:0000259" key="9">
    <source>
        <dbReference type="PROSITE" id="PS51330"/>
    </source>
</evidence>
<evidence type="ECO:0000313" key="12">
    <source>
        <dbReference type="EMBL" id="ACJ22922.1"/>
    </source>
</evidence>
<dbReference type="GO" id="GO:0004146">
    <property type="term" value="F:dihydrofolate reductase activity"/>
    <property type="evidence" value="ECO:0007669"/>
    <property type="project" value="UniProtKB-EC"/>
</dbReference>
<dbReference type="Pfam" id="PF00186">
    <property type="entry name" value="DHFR_1"/>
    <property type="match status" value="1"/>
</dbReference>
<dbReference type="PROSITE" id="PS00075">
    <property type="entry name" value="DHFR_1"/>
    <property type="match status" value="1"/>
</dbReference>
<sequence>MLWSSNDVTQQGSRPKTKLAITGVELKISLISATSENGVIGNGPDIPWSAKGEQLLFKALTYNQWLLVGRKTFDSMGVLPNRKYAVVSRKGISSSNENVLVFPSIEIALQELSKITDHLYVSGGGQIYNSLIEKADIIHLSTVHVEVEGDINFPKIPENFNLVFEQFFLSNINYTYHLEKRLTSRSSTSRCAPWTVFKSRFYGFAAQKYSIKPQLKNCR</sequence>
<evidence type="ECO:0000256" key="3">
    <source>
        <dbReference type="ARBA" id="ARBA00012856"/>
    </source>
</evidence>
<dbReference type="SUPFAM" id="SSF53597">
    <property type="entry name" value="Dihydrofolate reductase-like"/>
    <property type="match status" value="1"/>
</dbReference>
<dbReference type="NCBIfam" id="NF000330">
    <property type="entry name" value="trim_DfrA1_like"/>
    <property type="match status" value="1"/>
</dbReference>
<keyword evidence="4" id="KW-0554">One-carbon metabolism</keyword>
<dbReference type="Gene3D" id="3.40.430.10">
    <property type="entry name" value="Dihydrofolate Reductase, subunit A"/>
    <property type="match status" value="1"/>
</dbReference>
<evidence type="ECO:0000313" key="11">
    <source>
        <dbReference type="EMBL" id="ACJ22921.1"/>
    </source>
</evidence>
<dbReference type="GO" id="GO:0046452">
    <property type="term" value="P:dihydrofolate metabolic process"/>
    <property type="evidence" value="ECO:0007669"/>
    <property type="project" value="TreeGrafter"/>
</dbReference>
<evidence type="ECO:0000256" key="4">
    <source>
        <dbReference type="ARBA" id="ARBA00022563"/>
    </source>
</evidence>
<dbReference type="CDD" id="cd00209">
    <property type="entry name" value="DHFR"/>
    <property type="match status" value="1"/>
</dbReference>
<accession>B8X162</accession>
<evidence type="ECO:0000313" key="10">
    <source>
        <dbReference type="EMBL" id="ACJ22910.1"/>
    </source>
</evidence>
<proteinExistence type="inferred from homology"/>
<dbReference type="PROSITE" id="PS51330">
    <property type="entry name" value="DHFR_2"/>
    <property type="match status" value="1"/>
</dbReference>
<dbReference type="GO" id="GO:0050661">
    <property type="term" value="F:NADP binding"/>
    <property type="evidence" value="ECO:0007669"/>
    <property type="project" value="InterPro"/>
</dbReference>
<evidence type="ECO:0000256" key="6">
    <source>
        <dbReference type="ARBA" id="ARBA00023002"/>
    </source>
</evidence>
<feature type="domain" description="DHFR" evidence="9">
    <location>
        <begin position="27"/>
        <end position="181"/>
    </location>
</feature>
<dbReference type="GO" id="GO:0005829">
    <property type="term" value="C:cytosol"/>
    <property type="evidence" value="ECO:0007669"/>
    <property type="project" value="TreeGrafter"/>
</dbReference>
<dbReference type="EMBL" id="FJ001850">
    <property type="protein sequence ID" value="ACJ22921.1"/>
    <property type="molecule type" value="Genomic_DNA"/>
</dbReference>
<gene>
    <name evidence="10" type="primary">dfrA17</name>
</gene>
<keyword evidence="6" id="KW-0560">Oxidoreductase</keyword>
<dbReference type="InterPro" id="IPR024072">
    <property type="entry name" value="DHFR-like_dom_sf"/>
</dbReference>
<dbReference type="AlphaFoldDB" id="B8X162"/>
<keyword evidence="5" id="KW-0521">NADP</keyword>
<dbReference type="EC" id="1.5.1.3" evidence="3"/>